<evidence type="ECO:0000313" key="3">
    <source>
        <dbReference type="Proteomes" id="UP001061862"/>
    </source>
</evidence>
<dbReference type="EMBL" id="CP104965">
    <property type="protein sequence ID" value="UXN68610.1"/>
    <property type="molecule type" value="Genomic_DNA"/>
</dbReference>
<dbReference type="Proteomes" id="UP001061862">
    <property type="component" value="Chromosome"/>
</dbReference>
<proteinExistence type="predicted"/>
<dbReference type="InterPro" id="IPR023214">
    <property type="entry name" value="HAD_sf"/>
</dbReference>
<dbReference type="PANTHER" id="PTHR43316:SF8">
    <property type="entry name" value="HAD FAMILY HYDROLASE"/>
    <property type="match status" value="1"/>
</dbReference>
<gene>
    <name evidence="2" type="ORF">N8A98_15270</name>
</gene>
<dbReference type="PANTHER" id="PTHR43316">
    <property type="entry name" value="HYDROLASE, HALOACID DELAHOGENASE-RELATED"/>
    <property type="match status" value="1"/>
</dbReference>
<evidence type="ECO:0000256" key="1">
    <source>
        <dbReference type="ARBA" id="ARBA00022801"/>
    </source>
</evidence>
<protein>
    <submittedName>
        <fullName evidence="2">HAD family hydrolase</fullName>
    </submittedName>
</protein>
<dbReference type="SFLD" id="SFLDG01129">
    <property type="entry name" value="C1.5:_HAD__Beta-PGM__Phosphata"/>
    <property type="match status" value="1"/>
</dbReference>
<dbReference type="InterPro" id="IPR023198">
    <property type="entry name" value="PGP-like_dom2"/>
</dbReference>
<dbReference type="SFLD" id="SFLDS00003">
    <property type="entry name" value="Haloacid_Dehalogenase"/>
    <property type="match status" value="1"/>
</dbReference>
<dbReference type="InterPro" id="IPR051540">
    <property type="entry name" value="S-2-haloacid_dehalogenase"/>
</dbReference>
<keyword evidence="1 2" id="KW-0378">Hydrolase</keyword>
<dbReference type="Gene3D" id="3.40.50.1000">
    <property type="entry name" value="HAD superfamily/HAD-like"/>
    <property type="match status" value="1"/>
</dbReference>
<dbReference type="GO" id="GO:0016787">
    <property type="term" value="F:hydrolase activity"/>
    <property type="evidence" value="ECO:0007669"/>
    <property type="project" value="UniProtKB-KW"/>
</dbReference>
<evidence type="ECO:0000313" key="2">
    <source>
        <dbReference type="EMBL" id="UXN68610.1"/>
    </source>
</evidence>
<keyword evidence="3" id="KW-1185">Reference proteome</keyword>
<accession>A0ABY6C8P4</accession>
<dbReference type="Gene3D" id="1.10.150.240">
    <property type="entry name" value="Putative phosphatase, domain 2"/>
    <property type="match status" value="1"/>
</dbReference>
<dbReference type="Pfam" id="PF00702">
    <property type="entry name" value="Hydrolase"/>
    <property type="match status" value="1"/>
</dbReference>
<name>A0ABY6C8P4_9HYPH</name>
<dbReference type="SUPFAM" id="SSF56784">
    <property type="entry name" value="HAD-like"/>
    <property type="match status" value="1"/>
</dbReference>
<dbReference type="InterPro" id="IPR036412">
    <property type="entry name" value="HAD-like_sf"/>
</dbReference>
<organism evidence="2 3">
    <name type="scientific">Devosia neptuniae</name>
    <dbReference type="NCBI Taxonomy" id="191302"/>
    <lineage>
        <taxon>Bacteria</taxon>
        <taxon>Pseudomonadati</taxon>
        <taxon>Pseudomonadota</taxon>
        <taxon>Alphaproteobacteria</taxon>
        <taxon>Hyphomicrobiales</taxon>
        <taxon>Devosiaceae</taxon>
        <taxon>Devosia</taxon>
    </lineage>
</organism>
<reference evidence="2 3" key="1">
    <citation type="submission" date="2022-09" db="EMBL/GenBank/DDBJ databases">
        <title>Interaction between co-microsymbionts with complementary sets of symbiotic genes in legume-rhizobium systems.</title>
        <authorList>
            <person name="Safronova V."/>
            <person name="Sazanova A."/>
            <person name="Afonin A."/>
            <person name="Chirak E."/>
        </authorList>
    </citation>
    <scope>NUCLEOTIDE SEQUENCE [LARGE SCALE GENOMIC DNA]</scope>
    <source>
        <strain evidence="2 3">A18/4-1</strain>
    </source>
</reference>
<dbReference type="RefSeq" id="WP_262166535.1">
    <property type="nucleotide sequence ID" value="NZ_CP104965.1"/>
</dbReference>
<sequence>MPLITTIAFDADDTLWQNEQFFRLTEQRFADLLKDYTDAPDLNDRLIKAVTANLQYYGFGMKGFALSMVETALEVTDHRVPGTVIAEILAAGRELLTYPLQTLPYVDQVLGQLQDSHRLIIITKGDTFDQERKLAASGLADYFAAVEIVTDKNPATYARIFERHSDGAARTLMVGNSLRSDILPPLAAGSFAVYVPHALTWSYEHADEPEGESRYAKIEHIGELPAAIAAFESSHG</sequence>